<feature type="region of interest" description="Disordered" evidence="1">
    <location>
        <begin position="1"/>
        <end position="27"/>
    </location>
</feature>
<dbReference type="AlphaFoldDB" id="A0A2T3AZI7"/>
<dbReference type="Proteomes" id="UP000241818">
    <property type="component" value="Unassembled WGS sequence"/>
</dbReference>
<dbReference type="InParanoid" id="A0A2T3AZI7"/>
<reference evidence="2 3" key="1">
    <citation type="journal article" date="2018" name="New Phytol.">
        <title>Comparative genomics and transcriptomics depict ericoid mycorrhizal fungi as versatile saprotrophs and plant mutualists.</title>
        <authorList>
            <person name="Martino E."/>
            <person name="Morin E."/>
            <person name="Grelet G.A."/>
            <person name="Kuo A."/>
            <person name="Kohler A."/>
            <person name="Daghino S."/>
            <person name="Barry K.W."/>
            <person name="Cichocki N."/>
            <person name="Clum A."/>
            <person name="Dockter R.B."/>
            <person name="Hainaut M."/>
            <person name="Kuo R.C."/>
            <person name="LaButti K."/>
            <person name="Lindahl B.D."/>
            <person name="Lindquist E.A."/>
            <person name="Lipzen A."/>
            <person name="Khouja H.R."/>
            <person name="Magnuson J."/>
            <person name="Murat C."/>
            <person name="Ohm R.A."/>
            <person name="Singer S.W."/>
            <person name="Spatafora J.W."/>
            <person name="Wang M."/>
            <person name="Veneault-Fourrey C."/>
            <person name="Henrissat B."/>
            <person name="Grigoriev I.V."/>
            <person name="Martin F.M."/>
            <person name="Perotto S."/>
        </authorList>
    </citation>
    <scope>NUCLEOTIDE SEQUENCE [LARGE SCALE GENOMIC DNA]</scope>
    <source>
        <strain evidence="2 3">ATCC 22711</strain>
    </source>
</reference>
<evidence type="ECO:0000313" key="2">
    <source>
        <dbReference type="EMBL" id="PSS16568.1"/>
    </source>
</evidence>
<keyword evidence="3" id="KW-1185">Reference proteome</keyword>
<organism evidence="2 3">
    <name type="scientific">Amorphotheca resinae ATCC 22711</name>
    <dbReference type="NCBI Taxonomy" id="857342"/>
    <lineage>
        <taxon>Eukaryota</taxon>
        <taxon>Fungi</taxon>
        <taxon>Dikarya</taxon>
        <taxon>Ascomycota</taxon>
        <taxon>Pezizomycotina</taxon>
        <taxon>Leotiomycetes</taxon>
        <taxon>Helotiales</taxon>
        <taxon>Amorphothecaceae</taxon>
        <taxon>Amorphotheca</taxon>
    </lineage>
</organism>
<dbReference type="RefSeq" id="XP_024720076.1">
    <property type="nucleotide sequence ID" value="XM_024865097.1"/>
</dbReference>
<proteinExistence type="predicted"/>
<sequence>MRKPDYEAIPHPVSNPVPKDNNETRKFGKLIDRKRIREKYEDMLSISSMENNPPIPTPSISDRSLAAIEANVARARRLGVVVGDDIVDRKEGIIGQLHQIGSTELRVMPRIAQANVFFYMMAAGEDYQIIINGRGKWNEVHYQDYEDDKVIMRWLIDSRSCQYWIFNVDNIYCKKCVSGWEKKVSAYLNL</sequence>
<name>A0A2T3AZI7_AMORE</name>
<gene>
    <name evidence="2" type="ORF">M430DRAFT_245825</name>
</gene>
<protein>
    <submittedName>
        <fullName evidence="2">Uncharacterized protein</fullName>
    </submittedName>
</protein>
<evidence type="ECO:0000313" key="3">
    <source>
        <dbReference type="Proteomes" id="UP000241818"/>
    </source>
</evidence>
<evidence type="ECO:0000256" key="1">
    <source>
        <dbReference type="SAM" id="MobiDB-lite"/>
    </source>
</evidence>
<dbReference type="EMBL" id="KZ679012">
    <property type="protein sequence ID" value="PSS16568.1"/>
    <property type="molecule type" value="Genomic_DNA"/>
</dbReference>
<dbReference type="GeneID" id="36573178"/>
<accession>A0A2T3AZI7</accession>